<dbReference type="Proteomes" id="UP001600888">
    <property type="component" value="Unassembled WGS sequence"/>
</dbReference>
<sequence>MRQHLFNFAVSKSHPKITASAGEPTPATITTKTGGISKKKEKARVTFCKLGGGVWEENAYIISQCLILYPNISGRTRRIRNNIRPVHFISHDNTGGFCKYIRVRQLWEPDRLP</sequence>
<organism evidence="1 2">
    <name type="scientific">Diaporthe vaccinii</name>
    <dbReference type="NCBI Taxonomy" id="105482"/>
    <lineage>
        <taxon>Eukaryota</taxon>
        <taxon>Fungi</taxon>
        <taxon>Dikarya</taxon>
        <taxon>Ascomycota</taxon>
        <taxon>Pezizomycotina</taxon>
        <taxon>Sordariomycetes</taxon>
        <taxon>Sordariomycetidae</taxon>
        <taxon>Diaporthales</taxon>
        <taxon>Diaporthaceae</taxon>
        <taxon>Diaporthe</taxon>
        <taxon>Diaporthe eres species complex</taxon>
    </lineage>
</organism>
<protein>
    <submittedName>
        <fullName evidence="1">Uncharacterized protein</fullName>
    </submittedName>
</protein>
<keyword evidence="2" id="KW-1185">Reference proteome</keyword>
<name>A0ABR4DSM2_9PEZI</name>
<evidence type="ECO:0000313" key="2">
    <source>
        <dbReference type="Proteomes" id="UP001600888"/>
    </source>
</evidence>
<proteinExistence type="predicted"/>
<evidence type="ECO:0000313" key="1">
    <source>
        <dbReference type="EMBL" id="KAL2273403.1"/>
    </source>
</evidence>
<dbReference type="EMBL" id="JBAWTH010000187">
    <property type="protein sequence ID" value="KAL2273403.1"/>
    <property type="molecule type" value="Genomic_DNA"/>
</dbReference>
<gene>
    <name evidence="1" type="ORF">FJTKL_04535</name>
</gene>
<comment type="caution">
    <text evidence="1">The sequence shown here is derived from an EMBL/GenBank/DDBJ whole genome shotgun (WGS) entry which is preliminary data.</text>
</comment>
<reference evidence="1 2" key="1">
    <citation type="submission" date="2024-03" db="EMBL/GenBank/DDBJ databases">
        <title>A high-quality draft genome sequence of Diaporthe vaccinii, a causative agent of upright dieback and viscid rot disease in cranberry plants.</title>
        <authorList>
            <person name="Sarrasin M."/>
            <person name="Lang B.F."/>
            <person name="Burger G."/>
        </authorList>
    </citation>
    <scope>NUCLEOTIDE SEQUENCE [LARGE SCALE GENOMIC DNA]</scope>
    <source>
        <strain evidence="1 2">IS7</strain>
    </source>
</reference>
<accession>A0ABR4DSM2</accession>